<protein>
    <recommendedName>
        <fullName evidence="2">Aminoglycoside phosphotransferase domain-containing protein</fullName>
    </recommendedName>
</protein>
<dbReference type="OrthoDB" id="8300194at2759"/>
<keyword evidence="1" id="KW-0175">Coiled coil</keyword>
<evidence type="ECO:0000259" key="2">
    <source>
        <dbReference type="Pfam" id="PF01636"/>
    </source>
</evidence>
<evidence type="ECO:0000313" key="3">
    <source>
        <dbReference type="EMBL" id="EHK99992.1"/>
    </source>
</evidence>
<feature type="coiled-coil region" evidence="1">
    <location>
        <begin position="9"/>
        <end position="36"/>
    </location>
</feature>
<dbReference type="InterPro" id="IPR011009">
    <property type="entry name" value="Kinase-like_dom_sf"/>
</dbReference>
<dbReference type="Pfam" id="PF01636">
    <property type="entry name" value="APH"/>
    <property type="match status" value="1"/>
</dbReference>
<dbReference type="Gene3D" id="3.90.1200.10">
    <property type="match status" value="1"/>
</dbReference>
<comment type="caution">
    <text evidence="3">The sequence shown here is derived from an EMBL/GenBank/DDBJ whole genome shotgun (WGS) entry which is preliminary data.</text>
</comment>
<keyword evidence="4" id="KW-1185">Reference proteome</keyword>
<dbReference type="InterPro" id="IPR051678">
    <property type="entry name" value="AGP_Transferase"/>
</dbReference>
<sequence length="305" mass="35596">MEKNEKIEKADEIEKVDEIEKAKKDEDEEAQRIKNEEYLNRLEKNNVELRAQRLAKNPEYYTRMAENIEDFVMKTEDFAHPEKVYPGLIYAKNRYPPEWAIESRKNLDDVKGYLLNAYDQVVHHELCWFCGLTAYEQAFTSYAPRLKILHTNSNTAPAPYNVEGGKLHDWILGNCNVPRPKCKMIGSSTDEWFGNIEEELREGLAFVHMTRDSAIIDREFQALKDNFPKPEPYVLTHGDLDTSNIIVKDGKITALIDWEHAGLLEMPTLGRRVHEREKHVIEPRGPYDPAMYPLRHMKLAWPLKN</sequence>
<proteinExistence type="predicted"/>
<evidence type="ECO:0000256" key="1">
    <source>
        <dbReference type="SAM" id="Coils"/>
    </source>
</evidence>
<dbReference type="AlphaFoldDB" id="H0EN72"/>
<accession>H0EN72</accession>
<dbReference type="InParanoid" id="H0EN72"/>
<dbReference type="Proteomes" id="UP000005446">
    <property type="component" value="Unassembled WGS sequence"/>
</dbReference>
<dbReference type="SUPFAM" id="SSF56112">
    <property type="entry name" value="Protein kinase-like (PK-like)"/>
    <property type="match status" value="1"/>
</dbReference>
<dbReference type="EMBL" id="AGUE01000101">
    <property type="protein sequence ID" value="EHK99992.1"/>
    <property type="molecule type" value="Genomic_DNA"/>
</dbReference>
<dbReference type="HOGENOM" id="CLU_912313_0_0_1"/>
<organism evidence="3 4">
    <name type="scientific">Glarea lozoyensis (strain ATCC 74030 / MF5533)</name>
    <dbReference type="NCBI Taxonomy" id="1104152"/>
    <lineage>
        <taxon>Eukaryota</taxon>
        <taxon>Fungi</taxon>
        <taxon>Dikarya</taxon>
        <taxon>Ascomycota</taxon>
        <taxon>Pezizomycotina</taxon>
        <taxon>Leotiomycetes</taxon>
        <taxon>Helotiales</taxon>
        <taxon>Helotiaceae</taxon>
        <taxon>Glarea</taxon>
    </lineage>
</organism>
<gene>
    <name evidence="3" type="ORF">M7I_4075</name>
</gene>
<name>H0EN72_GLAL7</name>
<dbReference type="InterPro" id="IPR002575">
    <property type="entry name" value="Aminoglycoside_PTrfase"/>
</dbReference>
<dbReference type="PANTHER" id="PTHR21310">
    <property type="entry name" value="AMINOGLYCOSIDE PHOSPHOTRANSFERASE-RELATED-RELATED"/>
    <property type="match status" value="1"/>
</dbReference>
<feature type="domain" description="Aminoglycoside phosphotransferase" evidence="2">
    <location>
        <begin position="213"/>
        <end position="263"/>
    </location>
</feature>
<evidence type="ECO:0000313" key="4">
    <source>
        <dbReference type="Proteomes" id="UP000005446"/>
    </source>
</evidence>
<dbReference type="PANTHER" id="PTHR21310:SF55">
    <property type="entry name" value="AMINOGLYCOSIDE PHOSPHOTRANSFERASE DOMAIN-CONTAINING PROTEIN"/>
    <property type="match status" value="1"/>
</dbReference>
<reference evidence="3 4" key="1">
    <citation type="journal article" date="2012" name="Eukaryot. Cell">
        <title>Genome sequence of the fungus Glarea lozoyensis: the first genome sequence of a species from the Helotiaceae family.</title>
        <authorList>
            <person name="Youssar L."/>
            <person name="Gruening B.A."/>
            <person name="Erxleben A."/>
            <person name="Guenther S."/>
            <person name="Huettel W."/>
        </authorList>
    </citation>
    <scope>NUCLEOTIDE SEQUENCE [LARGE SCALE GENOMIC DNA]</scope>
    <source>
        <strain evidence="4">ATCC 74030 / MF5533</strain>
    </source>
</reference>